<name>A0AAV7S6J6_PLEWA</name>
<dbReference type="EMBL" id="JANPWB010000008">
    <property type="protein sequence ID" value="KAJ1160089.1"/>
    <property type="molecule type" value="Genomic_DNA"/>
</dbReference>
<accession>A0AAV7S6J6</accession>
<evidence type="ECO:0000313" key="3">
    <source>
        <dbReference type="Proteomes" id="UP001066276"/>
    </source>
</evidence>
<keyword evidence="3" id="KW-1185">Reference proteome</keyword>
<evidence type="ECO:0000256" key="1">
    <source>
        <dbReference type="SAM" id="MobiDB-lite"/>
    </source>
</evidence>
<feature type="region of interest" description="Disordered" evidence="1">
    <location>
        <begin position="1"/>
        <end position="20"/>
    </location>
</feature>
<dbReference type="Proteomes" id="UP001066276">
    <property type="component" value="Chromosome 4_2"/>
</dbReference>
<sequence length="130" mass="13908">MRRCKQRKSNEHFRSGPLQQGSPMLSPPLLVLTRCLGLVPLAPWPAHLGTCSASAQLCALLCLLPLTPCSSLLHVPSLNPGPVQLRAAQLRGKALVSDVTIATKVEDAVKRCKLEPASGQVMPFSNYCGP</sequence>
<dbReference type="AlphaFoldDB" id="A0AAV7S6J6"/>
<organism evidence="2 3">
    <name type="scientific">Pleurodeles waltl</name>
    <name type="common">Iberian ribbed newt</name>
    <dbReference type="NCBI Taxonomy" id="8319"/>
    <lineage>
        <taxon>Eukaryota</taxon>
        <taxon>Metazoa</taxon>
        <taxon>Chordata</taxon>
        <taxon>Craniata</taxon>
        <taxon>Vertebrata</taxon>
        <taxon>Euteleostomi</taxon>
        <taxon>Amphibia</taxon>
        <taxon>Batrachia</taxon>
        <taxon>Caudata</taxon>
        <taxon>Salamandroidea</taxon>
        <taxon>Salamandridae</taxon>
        <taxon>Pleurodelinae</taxon>
        <taxon>Pleurodeles</taxon>
    </lineage>
</organism>
<protein>
    <submittedName>
        <fullName evidence="2">Uncharacterized protein</fullName>
    </submittedName>
</protein>
<evidence type="ECO:0000313" key="2">
    <source>
        <dbReference type="EMBL" id="KAJ1160089.1"/>
    </source>
</evidence>
<comment type="caution">
    <text evidence="2">The sequence shown here is derived from an EMBL/GenBank/DDBJ whole genome shotgun (WGS) entry which is preliminary data.</text>
</comment>
<proteinExistence type="predicted"/>
<reference evidence="2" key="1">
    <citation type="journal article" date="2022" name="bioRxiv">
        <title>Sequencing and chromosome-scale assembly of the giantPleurodeles waltlgenome.</title>
        <authorList>
            <person name="Brown T."/>
            <person name="Elewa A."/>
            <person name="Iarovenko S."/>
            <person name="Subramanian E."/>
            <person name="Araus A.J."/>
            <person name="Petzold A."/>
            <person name="Susuki M."/>
            <person name="Suzuki K.-i.T."/>
            <person name="Hayashi T."/>
            <person name="Toyoda A."/>
            <person name="Oliveira C."/>
            <person name="Osipova E."/>
            <person name="Leigh N.D."/>
            <person name="Simon A."/>
            <person name="Yun M.H."/>
        </authorList>
    </citation>
    <scope>NUCLEOTIDE SEQUENCE</scope>
    <source>
        <strain evidence="2">20211129_DDA</strain>
        <tissue evidence="2">Liver</tissue>
    </source>
</reference>
<gene>
    <name evidence="2" type="ORF">NDU88_000591</name>
</gene>